<keyword evidence="5" id="KW-1185">Reference proteome</keyword>
<dbReference type="GO" id="GO:0005634">
    <property type="term" value="C:nucleus"/>
    <property type="evidence" value="ECO:0000318"/>
    <property type="project" value="GO_Central"/>
</dbReference>
<dbReference type="Gene3D" id="3.40.50.12650">
    <property type="match status" value="1"/>
</dbReference>
<accession>D8RCU3</accession>
<gene>
    <name evidence="4" type="ORF">SELMODRAFT_409901</name>
</gene>
<keyword evidence="3" id="KW-0269">Exonuclease</keyword>
<dbReference type="SUPFAM" id="SSF56281">
    <property type="entry name" value="Metallo-hydrolase/oxidoreductase"/>
    <property type="match status" value="1"/>
</dbReference>
<dbReference type="EMBL" id="GL377576">
    <property type="protein sequence ID" value="EFJ29905.1"/>
    <property type="molecule type" value="Genomic_DNA"/>
</dbReference>
<dbReference type="KEGG" id="smo:SELMODRAFT_409901"/>
<name>D8RCU3_SELML</name>
<dbReference type="AlphaFoldDB" id="D8RCU3"/>
<dbReference type="Gene3D" id="3.60.15.10">
    <property type="entry name" value="Ribonuclease Z/Hydroxyacylglutathione hydrolase-like"/>
    <property type="match status" value="2"/>
</dbReference>
<reference evidence="4 5" key="1">
    <citation type="journal article" date="2011" name="Science">
        <title>The Selaginella genome identifies genetic changes associated with the evolution of vascular plants.</title>
        <authorList>
            <person name="Banks J.A."/>
            <person name="Nishiyama T."/>
            <person name="Hasebe M."/>
            <person name="Bowman J.L."/>
            <person name="Gribskov M."/>
            <person name="dePamphilis C."/>
            <person name="Albert V.A."/>
            <person name="Aono N."/>
            <person name="Aoyama T."/>
            <person name="Ambrose B.A."/>
            <person name="Ashton N.W."/>
            <person name="Axtell M.J."/>
            <person name="Barker E."/>
            <person name="Barker M.S."/>
            <person name="Bennetzen J.L."/>
            <person name="Bonawitz N.D."/>
            <person name="Chapple C."/>
            <person name="Cheng C."/>
            <person name="Correa L.G."/>
            <person name="Dacre M."/>
            <person name="DeBarry J."/>
            <person name="Dreyer I."/>
            <person name="Elias M."/>
            <person name="Engstrom E.M."/>
            <person name="Estelle M."/>
            <person name="Feng L."/>
            <person name="Finet C."/>
            <person name="Floyd S.K."/>
            <person name="Frommer W.B."/>
            <person name="Fujita T."/>
            <person name="Gramzow L."/>
            <person name="Gutensohn M."/>
            <person name="Harholt J."/>
            <person name="Hattori M."/>
            <person name="Heyl A."/>
            <person name="Hirai T."/>
            <person name="Hiwatashi Y."/>
            <person name="Ishikawa M."/>
            <person name="Iwata M."/>
            <person name="Karol K.G."/>
            <person name="Koehler B."/>
            <person name="Kolukisaoglu U."/>
            <person name="Kubo M."/>
            <person name="Kurata T."/>
            <person name="Lalonde S."/>
            <person name="Li K."/>
            <person name="Li Y."/>
            <person name="Litt A."/>
            <person name="Lyons E."/>
            <person name="Manning G."/>
            <person name="Maruyama T."/>
            <person name="Michael T.P."/>
            <person name="Mikami K."/>
            <person name="Miyazaki S."/>
            <person name="Morinaga S."/>
            <person name="Murata T."/>
            <person name="Mueller-Roeber B."/>
            <person name="Nelson D.R."/>
            <person name="Obara M."/>
            <person name="Oguri Y."/>
            <person name="Olmstead R.G."/>
            <person name="Onodera N."/>
            <person name="Petersen B.L."/>
            <person name="Pils B."/>
            <person name="Prigge M."/>
            <person name="Rensing S.A."/>
            <person name="Riano-Pachon D.M."/>
            <person name="Roberts A.W."/>
            <person name="Sato Y."/>
            <person name="Scheller H.V."/>
            <person name="Schulz B."/>
            <person name="Schulz C."/>
            <person name="Shakirov E.V."/>
            <person name="Shibagaki N."/>
            <person name="Shinohara N."/>
            <person name="Shippen D.E."/>
            <person name="Soerensen I."/>
            <person name="Sotooka R."/>
            <person name="Sugimoto N."/>
            <person name="Sugita M."/>
            <person name="Sumikawa N."/>
            <person name="Tanurdzic M."/>
            <person name="Theissen G."/>
            <person name="Ulvskov P."/>
            <person name="Wakazuki S."/>
            <person name="Weng J.K."/>
            <person name="Willats W.W."/>
            <person name="Wipf D."/>
            <person name="Wolf P.G."/>
            <person name="Yang L."/>
            <person name="Zimmer A.D."/>
            <person name="Zhu Q."/>
            <person name="Mitros T."/>
            <person name="Hellsten U."/>
            <person name="Loque D."/>
            <person name="Otillar R."/>
            <person name="Salamov A."/>
            <person name="Schmutz J."/>
            <person name="Shapiro H."/>
            <person name="Lindquist E."/>
            <person name="Lucas S."/>
            <person name="Rokhsar D."/>
            <person name="Grigoriev I.V."/>
        </authorList>
    </citation>
    <scope>NUCLEOTIDE SEQUENCE [LARGE SCALE GENOMIC DNA]</scope>
</reference>
<organism evidence="5">
    <name type="scientific">Selaginella moellendorffii</name>
    <name type="common">Spikemoss</name>
    <dbReference type="NCBI Taxonomy" id="88036"/>
    <lineage>
        <taxon>Eukaryota</taxon>
        <taxon>Viridiplantae</taxon>
        <taxon>Streptophyta</taxon>
        <taxon>Embryophyta</taxon>
        <taxon>Tracheophyta</taxon>
        <taxon>Lycopodiopsida</taxon>
        <taxon>Selaginellales</taxon>
        <taxon>Selaginellaceae</taxon>
        <taxon>Selaginella</taxon>
    </lineage>
</organism>
<dbReference type="PANTHER" id="PTHR23240:SF8">
    <property type="entry name" value="PROTEIN ARTEMIS"/>
    <property type="match status" value="1"/>
</dbReference>
<dbReference type="GO" id="GO:0035312">
    <property type="term" value="F:5'-3' DNA exonuclease activity"/>
    <property type="evidence" value="ECO:0000318"/>
    <property type="project" value="GO_Central"/>
</dbReference>
<dbReference type="eggNOG" id="KOG1361">
    <property type="taxonomic scope" value="Eukaryota"/>
</dbReference>
<evidence type="ECO:0000313" key="4">
    <source>
        <dbReference type="EMBL" id="EFJ29905.1"/>
    </source>
</evidence>
<keyword evidence="2" id="KW-0378">Hydrolase</keyword>
<evidence type="ECO:0008006" key="6">
    <source>
        <dbReference type="Google" id="ProtNLM"/>
    </source>
</evidence>
<dbReference type="GO" id="GO:0003684">
    <property type="term" value="F:damaged DNA binding"/>
    <property type="evidence" value="ECO:0000318"/>
    <property type="project" value="GO_Central"/>
</dbReference>
<sequence length="186" mass="21091">MRRRFVVDEWRSPSDAYFLTHLHADHTEGLSADWCRGPLYCSQFGCVLHTGDFRWNNDRCTLEERKEALREAIGGAQVDFLYLDNTFCNPLFSFPSRNAAATRVIELIRGHPEKDIVIGIDNLGKEELLLSIAQALETKVHLSVATTVENNALATAPGCFHDRHFHHTDPGRSTLQRLHPEPKALE</sequence>
<dbReference type="PANTHER" id="PTHR23240">
    <property type="entry name" value="DNA CROSS-LINK REPAIR PROTEIN PSO2/SNM1-RELATED"/>
    <property type="match status" value="1"/>
</dbReference>
<keyword evidence="1" id="KW-0540">Nuclease</keyword>
<dbReference type="Proteomes" id="UP000001514">
    <property type="component" value="Unassembled WGS sequence"/>
</dbReference>
<proteinExistence type="predicted"/>
<evidence type="ECO:0000313" key="5">
    <source>
        <dbReference type="Proteomes" id="UP000001514"/>
    </source>
</evidence>
<protein>
    <recommendedName>
        <fullName evidence="6">Metallo-beta-lactamase domain-containing protein</fullName>
    </recommendedName>
</protein>
<evidence type="ECO:0000256" key="2">
    <source>
        <dbReference type="ARBA" id="ARBA00022801"/>
    </source>
</evidence>
<evidence type="ECO:0000256" key="3">
    <source>
        <dbReference type="ARBA" id="ARBA00022839"/>
    </source>
</evidence>
<dbReference type="GO" id="GO:0036297">
    <property type="term" value="P:interstrand cross-link repair"/>
    <property type="evidence" value="ECO:0000318"/>
    <property type="project" value="GO_Central"/>
</dbReference>
<dbReference type="InterPro" id="IPR036866">
    <property type="entry name" value="RibonucZ/Hydroxyglut_hydro"/>
</dbReference>
<dbReference type="Gramene" id="EFJ29905">
    <property type="protein sequence ID" value="EFJ29905"/>
    <property type="gene ID" value="SELMODRAFT_409901"/>
</dbReference>
<dbReference type="GO" id="GO:0006303">
    <property type="term" value="P:double-strand break repair via nonhomologous end joining"/>
    <property type="evidence" value="ECO:0000318"/>
    <property type="project" value="GO_Central"/>
</dbReference>
<dbReference type="HOGENOM" id="CLU_1456821_0_0_1"/>
<evidence type="ECO:0000256" key="1">
    <source>
        <dbReference type="ARBA" id="ARBA00022722"/>
    </source>
</evidence>
<dbReference type="STRING" id="88036.D8RCU3"/>
<dbReference type="InParanoid" id="D8RCU3"/>